<dbReference type="InterPro" id="IPR050076">
    <property type="entry name" value="ArchSynthase1/Queuine_TRR"/>
</dbReference>
<keyword evidence="5" id="KW-0862">Zinc</keyword>
<comment type="cofactor">
    <cofactor evidence="5">
        <name>Zn(2+)</name>
        <dbReference type="ChEBI" id="CHEBI:29105"/>
    </cofactor>
    <text evidence="5">Binds 1 zinc ion per subunit.</text>
</comment>
<keyword evidence="8" id="KW-1185">Reference proteome</keyword>
<feature type="binding site" evidence="5">
    <location>
        <position position="329"/>
    </location>
    <ligand>
        <name>substrate</name>
    </ligand>
</feature>
<evidence type="ECO:0000256" key="4">
    <source>
        <dbReference type="ARBA" id="ARBA00022785"/>
    </source>
</evidence>
<evidence type="ECO:0000256" key="5">
    <source>
        <dbReference type="HAMAP-Rule" id="MF_00168"/>
    </source>
</evidence>
<dbReference type="InterPro" id="IPR004803">
    <property type="entry name" value="TGT"/>
</dbReference>
<comment type="caution">
    <text evidence="5">Lacks conserved residue(s) required for the propagation of feature annotation.</text>
</comment>
<comment type="catalytic activity">
    <reaction evidence="5">
        <text>7-aminomethyl-7-carbaguanine + guanosine(34) in tRNA = 7-aminomethyl-7-carbaguanosine(34) in tRNA + guanine</text>
        <dbReference type="Rhea" id="RHEA:24104"/>
        <dbReference type="Rhea" id="RHEA-COMP:10341"/>
        <dbReference type="Rhea" id="RHEA-COMP:10342"/>
        <dbReference type="ChEBI" id="CHEBI:16235"/>
        <dbReference type="ChEBI" id="CHEBI:58703"/>
        <dbReference type="ChEBI" id="CHEBI:74269"/>
        <dbReference type="ChEBI" id="CHEBI:82833"/>
        <dbReference type="EC" id="2.4.2.29"/>
    </reaction>
</comment>
<dbReference type="SUPFAM" id="SSF51713">
    <property type="entry name" value="tRNA-guanine transglycosylase"/>
    <property type="match status" value="1"/>
</dbReference>
<dbReference type="PANTHER" id="PTHR46499">
    <property type="entry name" value="QUEUINE TRNA-RIBOSYLTRANSFERASE"/>
    <property type="match status" value="1"/>
</dbReference>
<keyword evidence="4 5" id="KW-0671">Queuosine biosynthesis</keyword>
<evidence type="ECO:0000256" key="2">
    <source>
        <dbReference type="ARBA" id="ARBA00022679"/>
    </source>
</evidence>
<dbReference type="EC" id="2.4.2.29" evidence="5"/>
<dbReference type="HAMAP" id="MF_00168">
    <property type="entry name" value="Q_tRNA_Tgt"/>
    <property type="match status" value="1"/>
</dbReference>
<dbReference type="GO" id="GO:0016757">
    <property type="term" value="F:glycosyltransferase activity"/>
    <property type="evidence" value="ECO:0007669"/>
    <property type="project" value="UniProtKB-KW"/>
</dbReference>
<evidence type="ECO:0000259" key="6">
    <source>
        <dbReference type="Pfam" id="PF01702"/>
    </source>
</evidence>
<dbReference type="InterPro" id="IPR036511">
    <property type="entry name" value="TGT-like_sf"/>
</dbReference>
<gene>
    <name evidence="5 7" type="primary">tgt</name>
    <name evidence="7" type="ORF">HMPREF9607_02031</name>
</gene>
<feature type="binding site" evidence="5">
    <location>
        <position position="451"/>
    </location>
    <ligand>
        <name>Zn(2+)</name>
        <dbReference type="ChEBI" id="CHEBI:29105"/>
    </ligand>
</feature>
<dbReference type="PANTHER" id="PTHR46499:SF1">
    <property type="entry name" value="QUEUINE TRNA-RIBOSYLTRANSFERASE"/>
    <property type="match status" value="1"/>
</dbReference>
<organism evidence="7 8">
    <name type="scientific">Cutibacterium modestum HL044PA1</name>
    <dbReference type="NCBI Taxonomy" id="765109"/>
    <lineage>
        <taxon>Bacteria</taxon>
        <taxon>Bacillati</taxon>
        <taxon>Actinomycetota</taxon>
        <taxon>Actinomycetes</taxon>
        <taxon>Propionibacteriales</taxon>
        <taxon>Propionibacteriaceae</taxon>
        <taxon>Cutibacterium</taxon>
        <taxon>Cutibacterium modestum</taxon>
    </lineage>
</organism>
<protein>
    <recommendedName>
        <fullName evidence="5">Queuine tRNA-ribosyltransferase</fullName>
        <ecNumber evidence="5">2.4.2.29</ecNumber>
    </recommendedName>
    <alternativeName>
        <fullName evidence="5">Guanine insertion enzyme</fullName>
    </alternativeName>
    <alternativeName>
        <fullName evidence="5">tRNA-guanine transglycosylase</fullName>
    </alternativeName>
</protein>
<comment type="subunit">
    <text evidence="5">Homodimer. Within each dimer, one monomer is responsible for RNA recognition and catalysis, while the other monomer binds to the replacement base PreQ1.</text>
</comment>
<accession>A0ABN0C3P3</accession>
<dbReference type="EMBL" id="ADZU01000033">
    <property type="protein sequence ID" value="EFS91870.1"/>
    <property type="molecule type" value="Genomic_DNA"/>
</dbReference>
<name>A0ABN0C3P3_9ACTN</name>
<comment type="caution">
    <text evidence="7">The sequence shown here is derived from an EMBL/GenBank/DDBJ whole genome shotgun (WGS) entry which is preliminary data.</text>
</comment>
<feature type="binding site" evidence="5">
    <location>
        <position position="446"/>
    </location>
    <ligand>
        <name>Zn(2+)</name>
        <dbReference type="ChEBI" id="CHEBI:29105"/>
    </ligand>
</feature>
<dbReference type="NCBIfam" id="TIGR00430">
    <property type="entry name" value="Q_tRNA_tgt"/>
    <property type="match status" value="1"/>
</dbReference>
<keyword evidence="3 5" id="KW-0819">tRNA processing</keyword>
<dbReference type="Gene3D" id="3.20.20.105">
    <property type="entry name" value="Queuine tRNA-ribosyltransferase-like"/>
    <property type="match status" value="1"/>
</dbReference>
<evidence type="ECO:0000256" key="1">
    <source>
        <dbReference type="ARBA" id="ARBA00022676"/>
    </source>
</evidence>
<keyword evidence="2 5" id="KW-0808">Transferase</keyword>
<dbReference type="NCBIfam" id="TIGR00449">
    <property type="entry name" value="tgt_general"/>
    <property type="match status" value="1"/>
</dbReference>
<keyword evidence="5" id="KW-0479">Metal-binding</keyword>
<feature type="binding site" evidence="5">
    <location>
        <position position="361"/>
    </location>
    <ligand>
        <name>substrate</name>
    </ligand>
</feature>
<evidence type="ECO:0000313" key="8">
    <source>
        <dbReference type="Proteomes" id="UP000003179"/>
    </source>
</evidence>
<dbReference type="Proteomes" id="UP000003179">
    <property type="component" value="Unassembled WGS sequence"/>
</dbReference>
<sequence>MPVKAMVRANTFLQSAQVWPFMRGWTIGARRIAAKDIRSATVPNAPIRGMRVAAKAPPNCTERMAMNTKIAPRINATITTWLPSSLPGWACEPEVTTRFGHPARMATMPFDFEVTSRLDDACGRTGIIHTPHGSIETPAFVVVGTKATVKSLLPESVAQLGAQAVLANAYHLFLRPGPELVDEAGGLGRFMNWSGPTFTDSGGFQVLSLGAGFKKTLAMDVSQLTQADVIAADADRKAMVDDDGVTFRNPLNGDSHRFTPEVSMGIQHHLGADVMMAFDELTILMNTRAYQEEALERTRRWAERCLAEHRRLTEVRPEKPYQALYGVIQGAQYEDLRRKACRDLAAMDVDGQRFDGFGLGGAIEKVNLGRIVTWCAEELPEDRPRHLLGISEPDDLFAACRAGADTFDCVNPSRVARNAAIYTVDGRYNVDTARFRRDFGPLEDGCDCYTCTHYSRAYIHHLFKAKEMLANTLATIHNERWTVRLVDQIRVAMRSGDLDAFEVEFMGRWNANGGRLARVG</sequence>
<feature type="active site" description="Nucleophile" evidence="5">
    <location>
        <position position="408"/>
    </location>
</feature>
<proteinExistence type="inferred from homology"/>
<comment type="pathway">
    <text evidence="5">tRNA modification; tRNA-queuosine biosynthesis.</text>
</comment>
<evidence type="ECO:0000313" key="7">
    <source>
        <dbReference type="EMBL" id="EFS91870.1"/>
    </source>
</evidence>
<feature type="binding site" evidence="5">
    <location>
        <position position="477"/>
    </location>
    <ligand>
        <name>Zn(2+)</name>
        <dbReference type="ChEBI" id="CHEBI:29105"/>
    </ligand>
</feature>
<evidence type="ECO:0000256" key="3">
    <source>
        <dbReference type="ARBA" id="ARBA00022694"/>
    </source>
</evidence>
<feature type="domain" description="tRNA-guanine(15) transglycosylase-like" evidence="6">
    <location>
        <begin position="122"/>
        <end position="509"/>
    </location>
</feature>
<feature type="binding site" evidence="5">
    <location>
        <position position="279"/>
    </location>
    <ligand>
        <name>substrate</name>
    </ligand>
</feature>
<feature type="binding site" evidence="5">
    <location>
        <position position="448"/>
    </location>
    <ligand>
        <name>Zn(2+)</name>
        <dbReference type="ChEBI" id="CHEBI:29105"/>
    </ligand>
</feature>
<keyword evidence="1 5" id="KW-0328">Glycosyltransferase</keyword>
<dbReference type="InterPro" id="IPR002616">
    <property type="entry name" value="tRNA_ribo_trans-like"/>
</dbReference>
<feature type="active site" description="Proton acceptor" evidence="5">
    <location>
        <position position="200"/>
    </location>
</feature>
<feature type="binding site" evidence="5">
    <location>
        <begin position="200"/>
        <end position="204"/>
    </location>
    <ligand>
        <name>substrate</name>
    </ligand>
</feature>
<dbReference type="Pfam" id="PF01702">
    <property type="entry name" value="TGT"/>
    <property type="match status" value="1"/>
</dbReference>
<reference evidence="7" key="1">
    <citation type="submission" date="2010-08" db="EMBL/GenBank/DDBJ databases">
        <authorList>
            <person name="Weinstock G."/>
            <person name="Sodergren E."/>
            <person name="Clifton S."/>
            <person name="Fulton L."/>
            <person name="Fulton B."/>
            <person name="Courtney L."/>
            <person name="Fronick C."/>
            <person name="Harrison M."/>
            <person name="Strong C."/>
            <person name="Farmer C."/>
            <person name="Delahaunty K."/>
            <person name="Markovic C."/>
            <person name="Hall O."/>
            <person name="Minx P."/>
            <person name="Tomlinson C."/>
            <person name="Mitreva M."/>
            <person name="Hou S."/>
            <person name="Chen J."/>
            <person name="Wollam A."/>
            <person name="Pepin K.H."/>
            <person name="Johnson M."/>
            <person name="Bhonagiri V."/>
            <person name="Zhang X."/>
            <person name="Suruliraj S."/>
            <person name="Warren W."/>
            <person name="Chinwalla A."/>
            <person name="Mardis E.R."/>
            <person name="Wilson R.K."/>
        </authorList>
    </citation>
    <scope>NUCLEOTIDE SEQUENCE [LARGE SCALE GENOMIC DNA]</scope>
    <source>
        <strain evidence="7">HL044PA1</strain>
    </source>
</reference>
<comment type="function">
    <text evidence="5">Catalyzes the base-exchange of a guanine (G) residue with the queuine precursor 7-aminomethyl-7-deazaguanine (PreQ1) at position 34 (anticodon wobble position) in tRNAs with GU(N) anticodons (tRNA-Asp, -Asn, -His and -Tyr). Catalysis occurs through a double-displacement mechanism. The nucleophile active site attacks the C1' of nucleotide 34 to detach the guanine base from the RNA, forming a covalent enzyme-RNA intermediate. The proton acceptor active site deprotonates the incoming PreQ1, allowing a nucleophilic attack on the C1' of the ribose to form the product. After dissociation, two additional enzymatic reactions on the tRNA convert PreQ1 to queuine (Q), resulting in the hypermodified nucleoside queuosine (7-(((4,5-cis-dihydroxy-2-cyclopenten-1-yl)amino)methyl)-7-deazaguanosine).</text>
</comment>
<comment type="similarity">
    <text evidence="5">Belongs to the queuine tRNA-ribosyltransferase family.</text>
</comment>